<dbReference type="GeneID" id="79905412"/>
<proteinExistence type="predicted"/>
<sequence length="769" mass="83224">MALKITITDAGRAALINADHSGTRLVSISSVGVSATAITADKSATSLADEIKRLTTISGKITASDAIHLIAKDDGSDVYTIKSFALYLDDGTLFAIYGQSSPILEKSAAAMLLLQLDIRFADIDATQIQFGNLDFINPAATDQTAGVARLTSLGEAEQSTENIAVSPAELRRYAEKLARVADVLASIQKLDEAKVNRGGDTITGSLNVMQMLQANWLRLISSNGLTGFELHTDDDGIIRMYGKNSNGDYKGFLAFNPDGNLDFYSPTGQCLINGQLIWNKNNDGAGSGLDADLFRGNGPEHFATADDRNNLQNQINSRIRGDYGMLSGGQRGFSAYALNNLLNFCCRDDAGNDYWYRFRTSEDTQAALDTKFDKTGGQVNGAISATGAIAAGQMMSAVWLLRLISGNGQNALDMHSDDDGIIRMYGKKANGDYKGFLAFDPDGNLDFYSPTGQCLINGQLIWNKNNDGAGSGLDADLFRGNAPEHFATADDRNNLQNQINSRIRGDYGMLSGGQRGFSAYALNNLLNFCFRDDSGTDHWYRFRTSEDTQAALDTKFDKTGGQVNGAISATGAITAGQMMSAVWLLRLISGNGQNALDMHSDDDGIIRMYGKKANGDYKGFLAFDPDGNLDFYSPTGQCLINGQLIWNKNNDGAGSGLDADLFRGNPPEYFAPNSRIQTWGVPNGLMKRIDDHVELHLRLDKITGTITLPHTFNNIVDIRVQPFAHDGGDATFAAPVSNTNNTVTIDAWARWKGETHDVDVGGFIYVYGN</sequence>
<reference evidence="1" key="1">
    <citation type="submission" date="2010-01" db="EMBL/GenBank/DDBJ databases">
        <title>Complete sequence of plasmid1 of Zymomonas mobilis subsp. mobilis ZM4.</title>
        <authorList>
            <consortium name="US DOE Joint Genome Institute"/>
            <person name="Lucas S."/>
            <person name="Copeland A."/>
            <person name="Lapidus A."/>
            <person name="Glavina del Rio T."/>
            <person name="Tice H."/>
            <person name="Bruce D."/>
            <person name="Goodwin L."/>
            <person name="Pitluck S."/>
            <person name="Balakireva M."/>
            <person name="Brettin T."/>
            <person name="Detter J.C."/>
            <person name="Han C."/>
            <person name="Larimer F."/>
            <person name="Land M."/>
            <person name="Hauser L."/>
            <person name="Kyrpides N."/>
            <person name="Mikhailova N."/>
            <person name="Pappas K."/>
        </authorList>
    </citation>
    <scope>NUCLEOTIDE SEQUENCE [LARGE SCALE GENOMIC DNA]</scope>
    <source>
        <strain evidence="1">ZM4</strain>
        <plasmid evidence="1">pZZM401</plasmid>
    </source>
</reference>
<dbReference type="RefSeq" id="WP_012954688.1">
    <property type="nucleotide sequence ID" value="NC_013784.1"/>
</dbReference>
<keyword evidence="1" id="KW-0614">Plasmid</keyword>
<dbReference type="EMBL" id="CP001881">
    <property type="protein sequence ID" value="ADC33798.1"/>
    <property type="molecule type" value="Genomic_DNA"/>
</dbReference>
<dbReference type="AlphaFoldDB" id="A0A806CG86"/>
<protein>
    <submittedName>
        <fullName evidence="1">Uncharacterized protein</fullName>
    </submittedName>
</protein>
<accession>A0A806CG86</accession>
<evidence type="ECO:0000313" key="1">
    <source>
        <dbReference type="EMBL" id="ADC33798.1"/>
    </source>
</evidence>
<geneLocation type="plasmid" evidence="1">
    <name>pZZM401</name>
</geneLocation>
<gene>
    <name evidence="1" type="ORF">ZZM4_0022</name>
</gene>
<name>A0A806CG86_ZYMMO</name>
<organism evidence="1">
    <name type="scientific">Zymomonas mobilis subsp. mobilis (strain ATCC 31821 / ZM4 / CP4)</name>
    <dbReference type="NCBI Taxonomy" id="264203"/>
    <lineage>
        <taxon>Bacteria</taxon>
        <taxon>Pseudomonadati</taxon>
        <taxon>Pseudomonadota</taxon>
        <taxon>Alphaproteobacteria</taxon>
        <taxon>Sphingomonadales</taxon>
        <taxon>Zymomonadaceae</taxon>
        <taxon>Zymomonas</taxon>
    </lineage>
</organism>